<dbReference type="Gene3D" id="1.10.287.950">
    <property type="entry name" value="Methyl-accepting chemotaxis protein"/>
    <property type="match status" value="1"/>
</dbReference>
<dbReference type="Pfam" id="PF02203">
    <property type="entry name" value="TarH"/>
    <property type="match status" value="1"/>
</dbReference>
<protein>
    <submittedName>
        <fullName evidence="14">Chemotaxis protein</fullName>
    </submittedName>
</protein>
<dbReference type="SUPFAM" id="SSF58104">
    <property type="entry name" value="Methyl-accepting chemotaxis protein (MCP) signaling domain"/>
    <property type="match status" value="1"/>
</dbReference>
<evidence type="ECO:0000256" key="11">
    <source>
        <dbReference type="SAM" id="MobiDB-lite"/>
    </source>
</evidence>
<dbReference type="Pfam" id="PF00015">
    <property type="entry name" value="MCPsignal"/>
    <property type="match status" value="1"/>
</dbReference>
<evidence type="ECO:0000259" key="13">
    <source>
        <dbReference type="PROSITE" id="PS50111"/>
    </source>
</evidence>
<keyword evidence="2" id="KW-1003">Cell membrane</keyword>
<dbReference type="PROSITE" id="PS50111">
    <property type="entry name" value="CHEMOTAXIS_TRANSDUC_2"/>
    <property type="match status" value="1"/>
</dbReference>
<feature type="transmembrane region" description="Helical" evidence="12">
    <location>
        <begin position="12"/>
        <end position="33"/>
    </location>
</feature>
<dbReference type="SUPFAM" id="SSF47170">
    <property type="entry name" value="Aspartate receptor, ligand-binding domain"/>
    <property type="match status" value="1"/>
</dbReference>
<evidence type="ECO:0000256" key="12">
    <source>
        <dbReference type="SAM" id="Phobius"/>
    </source>
</evidence>
<reference evidence="14 15" key="1">
    <citation type="submission" date="2019-09" db="EMBL/GenBank/DDBJ databases">
        <title>Isolation of a novel species in the genus Cupriavidus from patients with sepsis using whole genome sequencing.</title>
        <authorList>
            <person name="Kweon O.J."/>
            <person name="Lee M.-K."/>
        </authorList>
    </citation>
    <scope>NUCLEOTIDE SEQUENCE [LARGE SCALE GENOMIC DNA]</scope>
    <source>
        <strain evidence="14 15">MKL-01</strain>
    </source>
</reference>
<dbReference type="EMBL" id="VWRN01000063">
    <property type="protein sequence ID" value="KAA6117773.1"/>
    <property type="molecule type" value="Genomic_DNA"/>
</dbReference>
<evidence type="ECO:0000256" key="5">
    <source>
        <dbReference type="ARBA" id="ARBA00022692"/>
    </source>
</evidence>
<keyword evidence="4" id="KW-0997">Cell inner membrane</keyword>
<keyword evidence="3" id="KW-0488">Methylation</keyword>
<dbReference type="InterPro" id="IPR035440">
    <property type="entry name" value="4HB_MCP_dom_sf"/>
</dbReference>
<dbReference type="PRINTS" id="PR00260">
    <property type="entry name" value="CHEMTRNSDUCR"/>
</dbReference>
<proteinExistence type="inferred from homology"/>
<dbReference type="AlphaFoldDB" id="A0A5M8A3P3"/>
<dbReference type="CDD" id="cd11386">
    <property type="entry name" value="MCP_signal"/>
    <property type="match status" value="1"/>
</dbReference>
<dbReference type="GO" id="GO:0004888">
    <property type="term" value="F:transmembrane signaling receptor activity"/>
    <property type="evidence" value="ECO:0007669"/>
    <property type="project" value="InterPro"/>
</dbReference>
<dbReference type="Gene3D" id="1.20.120.30">
    <property type="entry name" value="Aspartate receptor, ligand-binding domain"/>
    <property type="match status" value="1"/>
</dbReference>
<dbReference type="RefSeq" id="WP_150084639.1">
    <property type="nucleotide sequence ID" value="NZ_VWRN01000063.1"/>
</dbReference>
<comment type="similarity">
    <text evidence="9">Belongs to the methyl-accepting chemotaxis (MCP) protein family.</text>
</comment>
<comment type="subcellular location">
    <subcellularLocation>
        <location evidence="1">Cell inner membrane</location>
        <topology evidence="1">Multi-pass membrane protein</topology>
    </subcellularLocation>
</comment>
<evidence type="ECO:0000256" key="3">
    <source>
        <dbReference type="ARBA" id="ARBA00022481"/>
    </source>
</evidence>
<feature type="transmembrane region" description="Helical" evidence="12">
    <location>
        <begin position="190"/>
        <end position="210"/>
    </location>
</feature>
<keyword evidence="5 12" id="KW-0812">Transmembrane</keyword>
<evidence type="ECO:0000256" key="9">
    <source>
        <dbReference type="ARBA" id="ARBA00029447"/>
    </source>
</evidence>
<feature type="domain" description="Methyl-accepting transducer" evidence="13">
    <location>
        <begin position="294"/>
        <end position="523"/>
    </location>
</feature>
<evidence type="ECO:0000256" key="8">
    <source>
        <dbReference type="ARBA" id="ARBA00023224"/>
    </source>
</evidence>
<organism evidence="14 15">
    <name type="scientific">Cupriavidus cauae</name>
    <dbReference type="NCBI Taxonomy" id="2608999"/>
    <lineage>
        <taxon>Bacteria</taxon>
        <taxon>Pseudomonadati</taxon>
        <taxon>Pseudomonadota</taxon>
        <taxon>Betaproteobacteria</taxon>
        <taxon>Burkholderiales</taxon>
        <taxon>Burkholderiaceae</taxon>
        <taxon>Cupriavidus</taxon>
    </lineage>
</organism>
<feature type="region of interest" description="Disordered" evidence="11">
    <location>
        <begin position="240"/>
        <end position="265"/>
    </location>
</feature>
<evidence type="ECO:0000256" key="4">
    <source>
        <dbReference type="ARBA" id="ARBA00022519"/>
    </source>
</evidence>
<keyword evidence="15" id="KW-1185">Reference proteome</keyword>
<sequence>MFRNTTIGARLWSLIVVTNLILLIVGAFGWLGMSRSNDATRQIHQHQLAAAMHLSEARANQLLVRVLLDQATFATDPADALARADTAAGFARASETAWKAYLALPRGTEEDRAAELVSARREALHKQGVEPMIAALKAGDRERVMALVLETIPKLDIAFTSANAELNKLQTAAAESVYQESQHRYAKLRAWSLVLLALGLAFSTIFAWRLCGSIVGPLETAIARFERIARGDLSAARALDTPGQQGHRAADSGAGIAQEVSRNEVSRNETGRMLAMLARMEASLAGMVGEVRTGADAIAAASRQIALGNADLSQRTEEQAASLEQTASSMEQLTGTVRQTADNAREANALAGDASGLAERGGEAVTRVVDTMRAIDASANRIVDIIDVIEKIAFQTNILALNAAVEAARAGEHGRGFAVVAGDVRDLAQRCATASKEIRGLIDESVRNVRAGSDIVADAGRAMEDIVGAVRRVSAIVGGISAASMEQSQGIEQVNQAVTQMDGMTQQNAALVEEAAAAATSLEDQAQRLTGLMARFRLA</sequence>
<dbReference type="GO" id="GO:0006935">
    <property type="term" value="P:chemotaxis"/>
    <property type="evidence" value="ECO:0007669"/>
    <property type="project" value="InterPro"/>
</dbReference>
<evidence type="ECO:0000256" key="1">
    <source>
        <dbReference type="ARBA" id="ARBA00004429"/>
    </source>
</evidence>
<dbReference type="InterPro" id="IPR004089">
    <property type="entry name" value="MCPsignal_dom"/>
</dbReference>
<evidence type="ECO:0000313" key="15">
    <source>
        <dbReference type="Proteomes" id="UP000324324"/>
    </source>
</evidence>
<dbReference type="InterPro" id="IPR003122">
    <property type="entry name" value="Tar_rcpt_lig-bd"/>
</dbReference>
<evidence type="ECO:0000313" key="14">
    <source>
        <dbReference type="EMBL" id="KAA6117773.1"/>
    </source>
</evidence>
<dbReference type="SMART" id="SM00283">
    <property type="entry name" value="MA"/>
    <property type="match status" value="1"/>
</dbReference>
<dbReference type="PANTHER" id="PTHR43531:SF14">
    <property type="entry name" value="METHYL-ACCEPTING CHEMOTAXIS PROTEIN I-RELATED"/>
    <property type="match status" value="1"/>
</dbReference>
<dbReference type="InterPro" id="IPR004090">
    <property type="entry name" value="Chemotax_Me-accpt_rcpt"/>
</dbReference>
<keyword evidence="7 12" id="KW-0472">Membrane</keyword>
<name>A0A5M8A3P3_9BURK</name>
<evidence type="ECO:0000256" key="10">
    <source>
        <dbReference type="PROSITE-ProRule" id="PRU00284"/>
    </source>
</evidence>
<evidence type="ECO:0000256" key="6">
    <source>
        <dbReference type="ARBA" id="ARBA00022989"/>
    </source>
</evidence>
<dbReference type="Proteomes" id="UP000324324">
    <property type="component" value="Unassembled WGS sequence"/>
</dbReference>
<dbReference type="PANTHER" id="PTHR43531">
    <property type="entry name" value="PROTEIN ICFG"/>
    <property type="match status" value="1"/>
</dbReference>
<comment type="caution">
    <text evidence="14">The sequence shown here is derived from an EMBL/GenBank/DDBJ whole genome shotgun (WGS) entry which is preliminary data.</text>
</comment>
<accession>A0A5M8A3P3</accession>
<evidence type="ECO:0000256" key="7">
    <source>
        <dbReference type="ARBA" id="ARBA00023136"/>
    </source>
</evidence>
<dbReference type="InterPro" id="IPR051310">
    <property type="entry name" value="MCP_chemotaxis"/>
</dbReference>
<evidence type="ECO:0000256" key="2">
    <source>
        <dbReference type="ARBA" id="ARBA00022475"/>
    </source>
</evidence>
<keyword evidence="6 12" id="KW-1133">Transmembrane helix</keyword>
<keyword evidence="8 10" id="KW-0807">Transducer</keyword>
<dbReference type="GO" id="GO:0007165">
    <property type="term" value="P:signal transduction"/>
    <property type="evidence" value="ECO:0007669"/>
    <property type="project" value="UniProtKB-KW"/>
</dbReference>
<dbReference type="FunFam" id="1.10.287.950:FF:000001">
    <property type="entry name" value="Methyl-accepting chemotaxis sensory transducer"/>
    <property type="match status" value="1"/>
</dbReference>
<dbReference type="GO" id="GO:0005886">
    <property type="term" value="C:plasma membrane"/>
    <property type="evidence" value="ECO:0007669"/>
    <property type="project" value="UniProtKB-SubCell"/>
</dbReference>
<gene>
    <name evidence="14" type="ORF">F1599_22490</name>
</gene>